<dbReference type="Gene3D" id="3.40.50.11530">
    <property type="match status" value="1"/>
</dbReference>
<keyword evidence="7" id="KW-0675">Receptor</keyword>
<keyword evidence="3 9" id="KW-0812">Transmembrane</keyword>
<dbReference type="InterPro" id="IPR038683">
    <property type="entry name" value="IL17RA/B_FnIII-like_1_sf"/>
</dbReference>
<dbReference type="Gene3D" id="2.60.40.2160">
    <property type="entry name" value="Interleukin-17 receptor A/B, fibronectin-III-like domain 1"/>
    <property type="match status" value="1"/>
</dbReference>
<dbReference type="Ensembl" id="ENSECRT00000004947.1">
    <property type="protein sequence ID" value="ENSECRP00000004864.1"/>
    <property type="gene ID" value="ENSECRG00000003296.1"/>
</dbReference>
<evidence type="ECO:0000256" key="6">
    <source>
        <dbReference type="ARBA" id="ARBA00023136"/>
    </source>
</evidence>
<keyword evidence="6 9" id="KW-0472">Membrane</keyword>
<dbReference type="Pfam" id="PF16556">
    <property type="entry name" value="IL17R_fnIII_D1"/>
    <property type="match status" value="1"/>
</dbReference>
<keyword evidence="2" id="KW-1003">Cell membrane</keyword>
<dbReference type="InterPro" id="IPR043046">
    <property type="entry name" value="IL17RA/B_FnIII-like_2_sf"/>
</dbReference>
<keyword evidence="13" id="KW-1185">Reference proteome</keyword>
<dbReference type="Proteomes" id="UP000694620">
    <property type="component" value="Chromosome 1"/>
</dbReference>
<feature type="chain" id="PRO_5034691809" description="SEFIR domain-containing protein" evidence="10">
    <location>
        <begin position="24"/>
        <end position="792"/>
    </location>
</feature>
<dbReference type="InterPro" id="IPR013568">
    <property type="entry name" value="SEFIR_dom"/>
</dbReference>
<name>A0A8C4RMQ1_ERPCA</name>
<dbReference type="InterPro" id="IPR032356">
    <property type="entry name" value="IL17R_A/B_N"/>
</dbReference>
<evidence type="ECO:0000259" key="11">
    <source>
        <dbReference type="PROSITE" id="PS51534"/>
    </source>
</evidence>
<feature type="transmembrane region" description="Helical" evidence="9">
    <location>
        <begin position="309"/>
        <end position="328"/>
    </location>
</feature>
<evidence type="ECO:0000256" key="4">
    <source>
        <dbReference type="ARBA" id="ARBA00022729"/>
    </source>
</evidence>
<dbReference type="AlphaFoldDB" id="A0A8C4RMQ1"/>
<evidence type="ECO:0000256" key="8">
    <source>
        <dbReference type="ARBA" id="ARBA00023180"/>
    </source>
</evidence>
<evidence type="ECO:0000256" key="5">
    <source>
        <dbReference type="ARBA" id="ARBA00022989"/>
    </source>
</evidence>
<keyword evidence="8" id="KW-0325">Glycoprotein</keyword>
<dbReference type="FunFam" id="3.40.50.11530:FF:000002">
    <property type="entry name" value="Interleukin 17 receptor A"/>
    <property type="match status" value="1"/>
</dbReference>
<evidence type="ECO:0000256" key="3">
    <source>
        <dbReference type="ARBA" id="ARBA00022692"/>
    </source>
</evidence>
<dbReference type="GeneID" id="114656336"/>
<feature type="signal peptide" evidence="10">
    <location>
        <begin position="1"/>
        <end position="23"/>
    </location>
</feature>
<keyword evidence="5 9" id="KW-1133">Transmembrane helix</keyword>
<evidence type="ECO:0000313" key="12">
    <source>
        <dbReference type="Ensembl" id="ENSECRP00000004864.1"/>
    </source>
</evidence>
<evidence type="ECO:0000313" key="13">
    <source>
        <dbReference type="Proteomes" id="UP000694620"/>
    </source>
</evidence>
<dbReference type="Pfam" id="PF16578">
    <property type="entry name" value="IL17R_fnIII_D2"/>
    <property type="match status" value="1"/>
</dbReference>
<dbReference type="RefSeq" id="XP_028663757.1">
    <property type="nucleotide sequence ID" value="XM_028807924.2"/>
</dbReference>
<dbReference type="PROSITE" id="PS51534">
    <property type="entry name" value="SEFIR"/>
    <property type="match status" value="1"/>
</dbReference>
<accession>A0A8C4RMQ1</accession>
<dbReference type="InterPro" id="IPR039465">
    <property type="entry name" value="IL-17_rcpt-like"/>
</dbReference>
<sequence>MVNHFHIILGLIFCLGLFVLTSSLLVESPPITCNQTGLSCTVIRDNCYENLLHSAEWTPSAPVWNSDEIGINLIEDENGSQVPVLEIKWKSAQDASIKYLKGAQVKILQASDNSLFCINYMFHNKITSQVNFNKQPWSFSFNRFIAGPGQKYLVSVYHLPQLNSDSINSISKSVEIPGCSDPRINRTKPCQLSGNLWEPNISLETNEKEASVYFKLDHDAQKYVVFVKSFYDGSQCSEKKEEITNITFSENLKMASVKISTSGWKRSCCNYSVEIQPFFFRCKNDCVRHAKIFNKCVGVLIVHNNNSHYWVIPVLGLLLFIVLAIICIKKKRNKGLGVKIQTDEDNGNDCFTEQDTHRKVFILYSLDHPMYKEIVLKFTAFLKAECGIDVVLDLLNTQQVGEMGHMNWLAWQKQEFENSSNKILILCSKGVQMKWQAMLTQETSQRVILKEDICSEMGDMFTPALNLILPDFKLPAQFGKYIIAYFDGVSSEQDIPDPFNISVKYKLMKHFEEIYFRIVDKEKHQPGRIHHVQGISADEYFKKPCGRELRNAIEDFLEYQTQNPDWFHNECVKTEKEMTYTSLDDNISEDPVMGSIINIMTCNVPGKVCVQQPIVSEVKENLLSQVVLPSIAVEDCEMFMSELNTRDREETSCDRVELHISSQQEGNLSCFRTETSFWKSPVAMYEKTALELPHEKTKMGSNESSLSSESWKQLQVLQNMQNAQFPFSFAEQENFNMCSTELNNGKRQSSETDQGYMSLLPNSTYQTDLDDADAISELIKLQQDCYMESLRL</sequence>
<dbReference type="GO" id="GO:0005886">
    <property type="term" value="C:plasma membrane"/>
    <property type="evidence" value="ECO:0007669"/>
    <property type="project" value="UniProtKB-SubCell"/>
</dbReference>
<gene>
    <name evidence="12" type="primary">il17ra1a</name>
</gene>
<evidence type="ECO:0000256" key="2">
    <source>
        <dbReference type="ARBA" id="ARBA00022475"/>
    </source>
</evidence>
<proteinExistence type="predicted"/>
<evidence type="ECO:0000256" key="10">
    <source>
        <dbReference type="SAM" id="SignalP"/>
    </source>
</evidence>
<keyword evidence="4 10" id="KW-0732">Signal</keyword>
<comment type="subcellular location">
    <subcellularLocation>
        <location evidence="1">Cell membrane</location>
        <topology evidence="1">Single-pass type I membrane protein</topology>
    </subcellularLocation>
</comment>
<evidence type="ECO:0000256" key="9">
    <source>
        <dbReference type="SAM" id="Phobius"/>
    </source>
</evidence>
<dbReference type="GO" id="GO:0030368">
    <property type="term" value="F:interleukin-17 receptor activity"/>
    <property type="evidence" value="ECO:0007669"/>
    <property type="project" value="InterPro"/>
</dbReference>
<dbReference type="Gene3D" id="2.60.40.2150">
    <property type="entry name" value="Interleukin-17 receptor A/B, fibronectin-III-like domain 2"/>
    <property type="match status" value="1"/>
</dbReference>
<dbReference type="GeneTree" id="ENSGT00940000159018"/>
<reference evidence="12" key="3">
    <citation type="submission" date="2025-09" db="UniProtKB">
        <authorList>
            <consortium name="Ensembl"/>
        </authorList>
    </citation>
    <scope>IDENTIFICATION</scope>
</reference>
<reference evidence="12" key="2">
    <citation type="submission" date="2025-08" db="UniProtKB">
        <authorList>
            <consortium name="Ensembl"/>
        </authorList>
    </citation>
    <scope>IDENTIFICATION</scope>
</reference>
<evidence type="ECO:0000256" key="1">
    <source>
        <dbReference type="ARBA" id="ARBA00004251"/>
    </source>
</evidence>
<feature type="domain" description="SEFIR" evidence="11">
    <location>
        <begin position="357"/>
        <end position="516"/>
    </location>
</feature>
<protein>
    <recommendedName>
        <fullName evidence="11">SEFIR domain-containing protein</fullName>
    </recommendedName>
</protein>
<dbReference type="Pfam" id="PF08357">
    <property type="entry name" value="SEFIR"/>
    <property type="match status" value="1"/>
</dbReference>
<dbReference type="PANTHER" id="PTHR15583:SF13">
    <property type="entry name" value="INTERLEUKIN-17 RECEPTOR A"/>
    <property type="match status" value="1"/>
</dbReference>
<dbReference type="PANTHER" id="PTHR15583">
    <property type="entry name" value="INTERLEUKIN-17 RECEPTOR"/>
    <property type="match status" value="1"/>
</dbReference>
<evidence type="ECO:0000256" key="7">
    <source>
        <dbReference type="ARBA" id="ARBA00023170"/>
    </source>
</evidence>
<reference evidence="12" key="1">
    <citation type="submission" date="2021-06" db="EMBL/GenBank/DDBJ databases">
        <authorList>
            <consortium name="Wellcome Sanger Institute Data Sharing"/>
        </authorList>
    </citation>
    <scope>NUCLEOTIDE SEQUENCE [LARGE SCALE GENOMIC DNA]</scope>
</reference>
<dbReference type="OrthoDB" id="5915222at2759"/>
<organism evidence="12 13">
    <name type="scientific">Erpetoichthys calabaricus</name>
    <name type="common">Rope fish</name>
    <name type="synonym">Calamoichthys calabaricus</name>
    <dbReference type="NCBI Taxonomy" id="27687"/>
    <lineage>
        <taxon>Eukaryota</taxon>
        <taxon>Metazoa</taxon>
        <taxon>Chordata</taxon>
        <taxon>Craniata</taxon>
        <taxon>Vertebrata</taxon>
        <taxon>Euteleostomi</taxon>
        <taxon>Actinopterygii</taxon>
        <taxon>Polypteriformes</taxon>
        <taxon>Polypteridae</taxon>
        <taxon>Erpetoichthys</taxon>
    </lineage>
</organism>